<dbReference type="InterPro" id="IPR036179">
    <property type="entry name" value="Ig-like_dom_sf"/>
</dbReference>
<dbReference type="Gene3D" id="2.60.40.10">
    <property type="entry name" value="Immunoglobulins"/>
    <property type="match status" value="3"/>
</dbReference>
<dbReference type="PROSITE" id="PS50835">
    <property type="entry name" value="IG_LIKE"/>
    <property type="match status" value="2"/>
</dbReference>
<dbReference type="RefSeq" id="XP_022320280.1">
    <property type="nucleotide sequence ID" value="XM_022464572.1"/>
</dbReference>
<proteinExistence type="predicted"/>
<evidence type="ECO:0000256" key="6">
    <source>
        <dbReference type="SAM" id="SignalP"/>
    </source>
</evidence>
<organism evidence="8 9">
    <name type="scientific">Crassostrea virginica</name>
    <name type="common">Eastern oyster</name>
    <dbReference type="NCBI Taxonomy" id="6565"/>
    <lineage>
        <taxon>Eukaryota</taxon>
        <taxon>Metazoa</taxon>
        <taxon>Spiralia</taxon>
        <taxon>Lophotrochozoa</taxon>
        <taxon>Mollusca</taxon>
        <taxon>Bivalvia</taxon>
        <taxon>Autobranchia</taxon>
        <taxon>Pteriomorphia</taxon>
        <taxon>Ostreida</taxon>
        <taxon>Ostreoidea</taxon>
        <taxon>Ostreidae</taxon>
        <taxon>Crassostrea</taxon>
    </lineage>
</organism>
<dbReference type="InterPro" id="IPR013162">
    <property type="entry name" value="CD80_C2-set"/>
</dbReference>
<dbReference type="OrthoDB" id="6158624at2759"/>
<dbReference type="AlphaFoldDB" id="A0A8B8CXD1"/>
<dbReference type="GO" id="GO:0005911">
    <property type="term" value="C:cell-cell junction"/>
    <property type="evidence" value="ECO:0007669"/>
    <property type="project" value="TreeGrafter"/>
</dbReference>
<dbReference type="InterPro" id="IPR051275">
    <property type="entry name" value="Cell_adhesion_signaling"/>
</dbReference>
<dbReference type="PANTHER" id="PTHR11640:SF164">
    <property type="entry name" value="MAM DOMAIN-CONTAINING GLYCOSYLPHOSPHATIDYLINOSITOL ANCHOR PROTEIN 1"/>
    <property type="match status" value="1"/>
</dbReference>
<dbReference type="KEGG" id="cvn:111122699"/>
<name>A0A8B8CXD1_CRAVI</name>
<gene>
    <name evidence="9" type="primary">LOC111122699</name>
</gene>
<evidence type="ECO:0000313" key="8">
    <source>
        <dbReference type="Proteomes" id="UP000694844"/>
    </source>
</evidence>
<sequence length="395" mass="43871">MDLRRSPYFLISLFMIYNCCDAGTVSTKDNVTARIGFHPTDFECTFTIDADESVHAGDILWQVERPSGVYQIIAEFTPPDVHGKHNQFTSTATGSEFKSRAVLYDVVSSGTDTYTAVFRLNEIKCEDEGNFRCLVGYTTSTGSYNQSSEVSLMVTAPAEQPYRAPVPVPEIIEEGMTVQFSCSANIGKPPGNIKWWRFRPNKSVPDYLGELSTTPTMVPGVCTYNVTSSISRLTVSRDDDRSVFRCSVSNALVTADRDYDTPHEDTKPLHVYYKVSTPVIEMNPNTTNHDVGAFAILSCNAKGYPSPLIDNHINYFLWTFRPRGKGDDVILISNNGLLGLQNLQPENSGRYTCTAHNGFSGQTFSSQSHVDISVHPGNCHTVNFEFTGWVQIQNL</sequence>
<comment type="subcellular location">
    <subcellularLocation>
        <location evidence="1">Membrane</location>
        <topology evidence="1">Single-pass type I membrane protein</topology>
    </subcellularLocation>
</comment>
<dbReference type="InterPro" id="IPR003599">
    <property type="entry name" value="Ig_sub"/>
</dbReference>
<evidence type="ECO:0000256" key="2">
    <source>
        <dbReference type="ARBA" id="ARBA00023136"/>
    </source>
</evidence>
<keyword evidence="4" id="KW-0325">Glycoprotein</keyword>
<dbReference type="GeneID" id="111122699"/>
<dbReference type="SMART" id="SM00408">
    <property type="entry name" value="IGc2"/>
    <property type="match status" value="2"/>
</dbReference>
<evidence type="ECO:0000256" key="5">
    <source>
        <dbReference type="ARBA" id="ARBA00023319"/>
    </source>
</evidence>
<keyword evidence="5" id="KW-0393">Immunoglobulin domain</keyword>
<dbReference type="GO" id="GO:0005886">
    <property type="term" value="C:plasma membrane"/>
    <property type="evidence" value="ECO:0007669"/>
    <property type="project" value="TreeGrafter"/>
</dbReference>
<evidence type="ECO:0000256" key="3">
    <source>
        <dbReference type="ARBA" id="ARBA00023157"/>
    </source>
</evidence>
<evidence type="ECO:0000313" key="9">
    <source>
        <dbReference type="RefSeq" id="XP_022320280.1"/>
    </source>
</evidence>
<feature type="domain" description="Ig-like" evidence="7">
    <location>
        <begin position="278"/>
        <end position="373"/>
    </location>
</feature>
<dbReference type="SUPFAM" id="SSF48726">
    <property type="entry name" value="Immunoglobulin"/>
    <property type="match status" value="2"/>
</dbReference>
<feature type="domain" description="Ig-like" evidence="7">
    <location>
        <begin position="161"/>
        <end position="260"/>
    </location>
</feature>
<dbReference type="InterPro" id="IPR013783">
    <property type="entry name" value="Ig-like_fold"/>
</dbReference>
<protein>
    <submittedName>
        <fullName evidence="9">Cell adhesion molecule 2-like</fullName>
    </submittedName>
</protein>
<dbReference type="Proteomes" id="UP000694844">
    <property type="component" value="Chromosome 3"/>
</dbReference>
<reference evidence="9" key="1">
    <citation type="submission" date="2025-08" db="UniProtKB">
        <authorList>
            <consortium name="RefSeq"/>
        </authorList>
    </citation>
    <scope>IDENTIFICATION</scope>
    <source>
        <tissue evidence="9">Whole sample</tissue>
    </source>
</reference>
<evidence type="ECO:0000256" key="1">
    <source>
        <dbReference type="ARBA" id="ARBA00004479"/>
    </source>
</evidence>
<evidence type="ECO:0000259" key="7">
    <source>
        <dbReference type="PROSITE" id="PS50835"/>
    </source>
</evidence>
<accession>A0A8B8CXD1</accession>
<evidence type="ECO:0000256" key="4">
    <source>
        <dbReference type="ARBA" id="ARBA00023180"/>
    </source>
</evidence>
<keyword evidence="8" id="KW-1185">Reference proteome</keyword>
<keyword evidence="2" id="KW-0472">Membrane</keyword>
<dbReference type="PANTHER" id="PTHR11640">
    <property type="entry name" value="NEPHRIN"/>
    <property type="match status" value="1"/>
</dbReference>
<dbReference type="InterPro" id="IPR007110">
    <property type="entry name" value="Ig-like_dom"/>
</dbReference>
<dbReference type="Pfam" id="PF13927">
    <property type="entry name" value="Ig_3"/>
    <property type="match status" value="1"/>
</dbReference>
<dbReference type="GO" id="GO:0050839">
    <property type="term" value="F:cell adhesion molecule binding"/>
    <property type="evidence" value="ECO:0007669"/>
    <property type="project" value="TreeGrafter"/>
</dbReference>
<feature type="chain" id="PRO_5034189415" evidence="6">
    <location>
        <begin position="23"/>
        <end position="395"/>
    </location>
</feature>
<dbReference type="Pfam" id="PF08205">
    <property type="entry name" value="C2-set_2"/>
    <property type="match status" value="1"/>
</dbReference>
<dbReference type="SMART" id="SM00409">
    <property type="entry name" value="IG"/>
    <property type="match status" value="3"/>
</dbReference>
<dbReference type="GO" id="GO:0098609">
    <property type="term" value="P:cell-cell adhesion"/>
    <property type="evidence" value="ECO:0007669"/>
    <property type="project" value="TreeGrafter"/>
</dbReference>
<keyword evidence="3" id="KW-1015">Disulfide bond</keyword>
<feature type="signal peptide" evidence="6">
    <location>
        <begin position="1"/>
        <end position="22"/>
    </location>
</feature>
<keyword evidence="6" id="KW-0732">Signal</keyword>
<dbReference type="InterPro" id="IPR003598">
    <property type="entry name" value="Ig_sub2"/>
</dbReference>